<dbReference type="RefSeq" id="WP_301227579.1">
    <property type="nucleotide sequence ID" value="NZ_JAROCG010000001.1"/>
</dbReference>
<name>A0ABT8K3B5_9MICC</name>
<organism evidence="2 3">
    <name type="scientific">Arthrobacter burdickii</name>
    <dbReference type="NCBI Taxonomy" id="3035920"/>
    <lineage>
        <taxon>Bacteria</taxon>
        <taxon>Bacillati</taxon>
        <taxon>Actinomycetota</taxon>
        <taxon>Actinomycetes</taxon>
        <taxon>Micrococcales</taxon>
        <taxon>Micrococcaceae</taxon>
        <taxon>Arthrobacter</taxon>
    </lineage>
</organism>
<keyword evidence="1" id="KW-0472">Membrane</keyword>
<proteinExistence type="predicted"/>
<feature type="transmembrane region" description="Helical" evidence="1">
    <location>
        <begin position="20"/>
        <end position="40"/>
    </location>
</feature>
<accession>A0ABT8K3B5</accession>
<evidence type="ECO:0000256" key="1">
    <source>
        <dbReference type="SAM" id="Phobius"/>
    </source>
</evidence>
<dbReference type="EMBL" id="JAROCG010000001">
    <property type="protein sequence ID" value="MDN4611542.1"/>
    <property type="molecule type" value="Genomic_DNA"/>
</dbReference>
<keyword evidence="1" id="KW-1133">Transmembrane helix</keyword>
<evidence type="ECO:0000313" key="3">
    <source>
        <dbReference type="Proteomes" id="UP001174209"/>
    </source>
</evidence>
<evidence type="ECO:0008006" key="4">
    <source>
        <dbReference type="Google" id="ProtNLM"/>
    </source>
</evidence>
<keyword evidence="1" id="KW-0812">Transmembrane</keyword>
<reference evidence="2" key="1">
    <citation type="submission" date="2023-06" db="EMBL/GenBank/DDBJ databases">
        <title>MT1 and MT2 Draft Genomes of Novel Species.</title>
        <authorList>
            <person name="Venkateswaran K."/>
        </authorList>
    </citation>
    <scope>NUCLEOTIDE SEQUENCE</scope>
    <source>
        <strain evidence="2">IIF3SC-B10</strain>
    </source>
</reference>
<protein>
    <recommendedName>
        <fullName evidence="4">ABC transporter permease</fullName>
    </recommendedName>
</protein>
<sequence>MKIRILVMVRRGTVFSTDAFRLVHIMIGAIAAASLLTFGLRTELDEVI</sequence>
<dbReference type="Proteomes" id="UP001174209">
    <property type="component" value="Unassembled WGS sequence"/>
</dbReference>
<evidence type="ECO:0000313" key="2">
    <source>
        <dbReference type="EMBL" id="MDN4611542.1"/>
    </source>
</evidence>
<gene>
    <name evidence="2" type="ORF">P5G52_11780</name>
</gene>
<keyword evidence="3" id="KW-1185">Reference proteome</keyword>
<comment type="caution">
    <text evidence="2">The sequence shown here is derived from an EMBL/GenBank/DDBJ whole genome shotgun (WGS) entry which is preliminary data.</text>
</comment>